<reference evidence="10 11" key="2">
    <citation type="journal article" date="2008" name="Nature">
        <title>The Phaeodactylum genome reveals the evolutionary history of diatom genomes.</title>
        <authorList>
            <person name="Bowler C."/>
            <person name="Allen A.E."/>
            <person name="Badger J.H."/>
            <person name="Grimwood J."/>
            <person name="Jabbari K."/>
            <person name="Kuo A."/>
            <person name="Maheswari U."/>
            <person name="Martens C."/>
            <person name="Maumus F."/>
            <person name="Otillar R.P."/>
            <person name="Rayko E."/>
            <person name="Salamov A."/>
            <person name="Vandepoele K."/>
            <person name="Beszteri B."/>
            <person name="Gruber A."/>
            <person name="Heijde M."/>
            <person name="Katinka M."/>
            <person name="Mock T."/>
            <person name="Valentin K."/>
            <person name="Verret F."/>
            <person name="Berges J.A."/>
            <person name="Brownlee C."/>
            <person name="Cadoret J.P."/>
            <person name="Chiovitti A."/>
            <person name="Choi C.J."/>
            <person name="Coesel S."/>
            <person name="De Martino A."/>
            <person name="Detter J.C."/>
            <person name="Durkin C."/>
            <person name="Falciatore A."/>
            <person name="Fournet J."/>
            <person name="Haruta M."/>
            <person name="Huysman M.J."/>
            <person name="Jenkins B.D."/>
            <person name="Jiroutova K."/>
            <person name="Jorgensen R.E."/>
            <person name="Joubert Y."/>
            <person name="Kaplan A."/>
            <person name="Kroger N."/>
            <person name="Kroth P.G."/>
            <person name="La Roche J."/>
            <person name="Lindquist E."/>
            <person name="Lommer M."/>
            <person name="Martin-Jezequel V."/>
            <person name="Lopez P.J."/>
            <person name="Lucas S."/>
            <person name="Mangogna M."/>
            <person name="McGinnis K."/>
            <person name="Medlin L.K."/>
            <person name="Montsant A."/>
            <person name="Oudot-Le Secq M.P."/>
            <person name="Napoli C."/>
            <person name="Obornik M."/>
            <person name="Parker M.S."/>
            <person name="Petit J.L."/>
            <person name="Porcel B.M."/>
            <person name="Poulsen N."/>
            <person name="Robison M."/>
            <person name="Rychlewski L."/>
            <person name="Rynearson T.A."/>
            <person name="Schmutz J."/>
            <person name="Shapiro H."/>
            <person name="Siaut M."/>
            <person name="Stanley M."/>
            <person name="Sussman M.R."/>
            <person name="Taylor A.R."/>
            <person name="Vardi A."/>
            <person name="von Dassow P."/>
            <person name="Vyverman W."/>
            <person name="Willis A."/>
            <person name="Wyrwicz L.S."/>
            <person name="Rokhsar D.S."/>
            <person name="Weissenbach J."/>
            <person name="Armbrust E.V."/>
            <person name="Green B.R."/>
            <person name="Van de Peer Y."/>
            <person name="Grigoriev I.V."/>
        </authorList>
    </citation>
    <scope>NUCLEOTIDE SEQUENCE [LARGE SCALE GENOMIC DNA]</scope>
    <source>
        <strain evidence="10 11">CCMP1335</strain>
    </source>
</reference>
<feature type="region of interest" description="Disordered" evidence="8">
    <location>
        <begin position="156"/>
        <end position="202"/>
    </location>
</feature>
<keyword evidence="7" id="KW-0539">Nucleus</keyword>
<evidence type="ECO:0000256" key="1">
    <source>
        <dbReference type="ARBA" id="ARBA00004123"/>
    </source>
</evidence>
<proteinExistence type="inferred from homology"/>
<dbReference type="PANTHER" id="PTHR13142">
    <property type="entry name" value="INNER CENTROMERE PROTEIN"/>
    <property type="match status" value="1"/>
</dbReference>
<dbReference type="KEGG" id="tps:THAPSDRAFT_263798"/>
<reference evidence="10 11" key="1">
    <citation type="journal article" date="2004" name="Science">
        <title>The genome of the diatom Thalassiosira pseudonana: ecology, evolution, and metabolism.</title>
        <authorList>
            <person name="Armbrust E.V."/>
            <person name="Berges J.A."/>
            <person name="Bowler C."/>
            <person name="Green B.R."/>
            <person name="Martinez D."/>
            <person name="Putnam N.H."/>
            <person name="Zhou S."/>
            <person name="Allen A.E."/>
            <person name="Apt K.E."/>
            <person name="Bechner M."/>
            <person name="Brzezinski M.A."/>
            <person name="Chaal B.K."/>
            <person name="Chiovitti A."/>
            <person name="Davis A.K."/>
            <person name="Demarest M.S."/>
            <person name="Detter J.C."/>
            <person name="Glavina T."/>
            <person name="Goodstein D."/>
            <person name="Hadi M.Z."/>
            <person name="Hellsten U."/>
            <person name="Hildebrand M."/>
            <person name="Jenkins B.D."/>
            <person name="Jurka J."/>
            <person name="Kapitonov V.V."/>
            <person name="Kroger N."/>
            <person name="Lau W.W."/>
            <person name="Lane T.W."/>
            <person name="Larimer F.W."/>
            <person name="Lippmeier J.C."/>
            <person name="Lucas S."/>
            <person name="Medina M."/>
            <person name="Montsant A."/>
            <person name="Obornik M."/>
            <person name="Parker M.S."/>
            <person name="Palenik B."/>
            <person name="Pazour G.J."/>
            <person name="Richardson P.M."/>
            <person name="Rynearson T.A."/>
            <person name="Saito M.A."/>
            <person name="Schwartz D.C."/>
            <person name="Thamatrakoln K."/>
            <person name="Valentin K."/>
            <person name="Vardi A."/>
            <person name="Wilkerson F.P."/>
            <person name="Rokhsar D.S."/>
        </authorList>
    </citation>
    <scope>NUCLEOTIDE SEQUENCE [LARGE SCALE GENOMIC DNA]</scope>
    <source>
        <strain evidence="10 11">CCMP1335</strain>
    </source>
</reference>
<keyword evidence="4" id="KW-0963">Cytoplasm</keyword>
<dbReference type="eggNOG" id="KOG4456">
    <property type="taxonomic scope" value="Eukaryota"/>
</dbReference>
<feature type="non-terminal residue" evidence="10">
    <location>
        <position position="255"/>
    </location>
</feature>
<dbReference type="PaxDb" id="35128-Thaps263798"/>
<dbReference type="STRING" id="35128.B8LC10"/>
<accession>B8LC10</accession>
<organism evidence="10 11">
    <name type="scientific">Thalassiosira pseudonana</name>
    <name type="common">Marine diatom</name>
    <name type="synonym">Cyclotella nana</name>
    <dbReference type="NCBI Taxonomy" id="35128"/>
    <lineage>
        <taxon>Eukaryota</taxon>
        <taxon>Sar</taxon>
        <taxon>Stramenopiles</taxon>
        <taxon>Ochrophyta</taxon>
        <taxon>Bacillariophyta</taxon>
        <taxon>Coscinodiscophyceae</taxon>
        <taxon>Thalassiosirophycidae</taxon>
        <taxon>Thalassiosirales</taxon>
        <taxon>Thalassiosiraceae</taxon>
        <taxon>Thalassiosira</taxon>
    </lineage>
</organism>
<evidence type="ECO:0000256" key="4">
    <source>
        <dbReference type="ARBA" id="ARBA00022490"/>
    </source>
</evidence>
<feature type="compositionally biased region" description="Low complexity" evidence="8">
    <location>
        <begin position="32"/>
        <end position="48"/>
    </location>
</feature>
<dbReference type="SUPFAM" id="SSF68906">
    <property type="entry name" value="SAP domain"/>
    <property type="match status" value="1"/>
</dbReference>
<keyword evidence="11" id="KW-1185">Reference proteome</keyword>
<evidence type="ECO:0000256" key="3">
    <source>
        <dbReference type="ARBA" id="ARBA00010042"/>
    </source>
</evidence>
<feature type="region of interest" description="Disordered" evidence="8">
    <location>
        <begin position="97"/>
        <end position="127"/>
    </location>
</feature>
<gene>
    <name evidence="10" type="ORF">THAPSDRAFT_263798</name>
</gene>
<dbReference type="Pfam" id="PF02037">
    <property type="entry name" value="SAP"/>
    <property type="match status" value="1"/>
</dbReference>
<name>B8LC10_THAPS</name>
<comment type="similarity">
    <text evidence="3">Belongs to the INCENP family.</text>
</comment>
<evidence type="ECO:0000313" key="10">
    <source>
        <dbReference type="EMBL" id="EED87137.1"/>
    </source>
</evidence>
<evidence type="ECO:0000256" key="8">
    <source>
        <dbReference type="SAM" id="MobiDB-lite"/>
    </source>
</evidence>
<evidence type="ECO:0000256" key="7">
    <source>
        <dbReference type="ARBA" id="ARBA00023242"/>
    </source>
</evidence>
<evidence type="ECO:0000256" key="5">
    <source>
        <dbReference type="ARBA" id="ARBA00022829"/>
    </source>
</evidence>
<evidence type="ECO:0000259" key="9">
    <source>
        <dbReference type="PROSITE" id="PS50800"/>
    </source>
</evidence>
<keyword evidence="6" id="KW-0206">Cytoskeleton</keyword>
<dbReference type="InterPro" id="IPR005635">
    <property type="entry name" value="Inner_centromere_prot_ARK-bd"/>
</dbReference>
<dbReference type="Gene3D" id="1.10.720.30">
    <property type="entry name" value="SAP domain"/>
    <property type="match status" value="1"/>
</dbReference>
<evidence type="ECO:0000313" key="11">
    <source>
        <dbReference type="Proteomes" id="UP000001449"/>
    </source>
</evidence>
<keyword evidence="5" id="KW-0159">Chromosome partition</keyword>
<feature type="non-terminal residue" evidence="10">
    <location>
        <position position="1"/>
    </location>
</feature>
<comment type="subcellular location">
    <subcellularLocation>
        <location evidence="2">Cytoplasm</location>
        <location evidence="2">Cytoskeleton</location>
        <location evidence="2">Spindle</location>
    </subcellularLocation>
    <subcellularLocation>
        <location evidence="1">Nucleus</location>
    </subcellularLocation>
</comment>
<dbReference type="GO" id="GO:0005819">
    <property type="term" value="C:spindle"/>
    <property type="evidence" value="ECO:0007669"/>
    <property type="project" value="UniProtKB-SubCell"/>
</dbReference>
<dbReference type="HOGENOM" id="CLU_1092384_0_0_1"/>
<evidence type="ECO:0000256" key="2">
    <source>
        <dbReference type="ARBA" id="ARBA00004186"/>
    </source>
</evidence>
<dbReference type="GO" id="GO:0007059">
    <property type="term" value="P:chromosome segregation"/>
    <property type="evidence" value="ECO:0007669"/>
    <property type="project" value="UniProtKB-KW"/>
</dbReference>
<feature type="domain" description="SAP" evidence="9">
    <location>
        <begin position="56"/>
        <end position="90"/>
    </location>
</feature>
<evidence type="ECO:0000256" key="6">
    <source>
        <dbReference type="ARBA" id="ARBA00023212"/>
    </source>
</evidence>
<protein>
    <submittedName>
        <fullName evidence="10">Incenp-like protein</fullName>
    </submittedName>
</protein>
<feature type="compositionally biased region" description="Basic and acidic residues" evidence="8">
    <location>
        <begin position="111"/>
        <end position="127"/>
    </location>
</feature>
<dbReference type="SMART" id="SM00513">
    <property type="entry name" value="SAP"/>
    <property type="match status" value="1"/>
</dbReference>
<dbReference type="EMBL" id="DS999415">
    <property type="protein sequence ID" value="EED87137.1"/>
    <property type="molecule type" value="Genomic_DNA"/>
</dbReference>
<sequence>EEEEEMNQKIAAIKPVQQQQTVKKNAAFKPVTQPSQQQQQPPATTAATHPDDALIVQHLNYNDLRKEMKKRGLEAKGKKVELQERLVEYLEGEKLKRDEEAERSVVVTSGKKSEEERKQAMDQAKEARQARLAEMRAKVSSLLPLFVELLNPFACSSPEFPLSPMQTYEMSDREEESDSESDDSDVENDQRPKKAVPTWAQRSNLHAALEKQFADGPNRLDPDKIFGEVLTCNLEDIFDKSKKSRYKNRTSSGNW</sequence>
<dbReference type="PANTHER" id="PTHR13142:SF1">
    <property type="entry name" value="INNER CENTROMERE PROTEIN"/>
    <property type="match status" value="1"/>
</dbReference>
<dbReference type="Proteomes" id="UP000001449">
    <property type="component" value="Chromosome 11"/>
</dbReference>
<dbReference type="Gene3D" id="6.10.250.2990">
    <property type="match status" value="1"/>
</dbReference>
<dbReference type="RefSeq" id="XP_002296441.1">
    <property type="nucleotide sequence ID" value="XM_002296405.1"/>
</dbReference>
<dbReference type="InterPro" id="IPR003034">
    <property type="entry name" value="SAP_dom"/>
</dbReference>
<dbReference type="GO" id="GO:0005634">
    <property type="term" value="C:nucleus"/>
    <property type="evidence" value="ECO:0007669"/>
    <property type="project" value="UniProtKB-SubCell"/>
</dbReference>
<dbReference type="Pfam" id="PF03941">
    <property type="entry name" value="INCENP_ARK-bind"/>
    <property type="match status" value="1"/>
</dbReference>
<dbReference type="AlphaFoldDB" id="B8LC10"/>
<dbReference type="GeneID" id="7448335"/>
<dbReference type="InParanoid" id="B8LC10"/>
<feature type="compositionally biased region" description="Acidic residues" evidence="8">
    <location>
        <begin position="172"/>
        <end position="187"/>
    </location>
</feature>
<dbReference type="PROSITE" id="PS50800">
    <property type="entry name" value="SAP"/>
    <property type="match status" value="1"/>
</dbReference>
<dbReference type="InterPro" id="IPR036361">
    <property type="entry name" value="SAP_dom_sf"/>
</dbReference>
<feature type="region of interest" description="Disordered" evidence="8">
    <location>
        <begin position="1"/>
        <end position="52"/>
    </location>
</feature>